<keyword evidence="2" id="KW-1185">Reference proteome</keyword>
<gene>
    <name evidence="1" type="ORF">ACFSBH_19530</name>
</gene>
<dbReference type="Proteomes" id="UP001597221">
    <property type="component" value="Unassembled WGS sequence"/>
</dbReference>
<evidence type="ECO:0000313" key="2">
    <source>
        <dbReference type="Proteomes" id="UP001597221"/>
    </source>
</evidence>
<proteinExistence type="predicted"/>
<organism evidence="1 2">
    <name type="scientific">Oceanobacillus luteolus</name>
    <dbReference type="NCBI Taxonomy" id="1274358"/>
    <lineage>
        <taxon>Bacteria</taxon>
        <taxon>Bacillati</taxon>
        <taxon>Bacillota</taxon>
        <taxon>Bacilli</taxon>
        <taxon>Bacillales</taxon>
        <taxon>Bacillaceae</taxon>
        <taxon>Oceanobacillus</taxon>
    </lineage>
</organism>
<dbReference type="EMBL" id="JBHUDE010000163">
    <property type="protein sequence ID" value="MFD1609814.1"/>
    <property type="molecule type" value="Genomic_DNA"/>
</dbReference>
<name>A0ABW4HY96_9BACI</name>
<evidence type="ECO:0000313" key="1">
    <source>
        <dbReference type="EMBL" id="MFD1609814.1"/>
    </source>
</evidence>
<reference evidence="2" key="1">
    <citation type="journal article" date="2019" name="Int. J. Syst. Evol. Microbiol.">
        <title>The Global Catalogue of Microorganisms (GCM) 10K type strain sequencing project: providing services to taxonomists for standard genome sequencing and annotation.</title>
        <authorList>
            <consortium name="The Broad Institute Genomics Platform"/>
            <consortium name="The Broad Institute Genome Sequencing Center for Infectious Disease"/>
            <person name="Wu L."/>
            <person name="Ma J."/>
        </authorList>
    </citation>
    <scope>NUCLEOTIDE SEQUENCE [LARGE SCALE GENOMIC DNA]</scope>
    <source>
        <strain evidence="2">CGMCC 1.12376</strain>
    </source>
</reference>
<sequence>MKPNKKLNFLNSEILNPEIIKYWYERYIFTISEDMYVKMAVLSKTEYELDQDRELTQKYKTVSSYSEELPIELMPKEYKTKIDKNGKIEEQFELNKELFETYAKLQGKELLELNTKLIK</sequence>
<comment type="caution">
    <text evidence="1">The sequence shown here is derived from an EMBL/GenBank/DDBJ whole genome shotgun (WGS) entry which is preliminary data.</text>
</comment>
<protein>
    <submittedName>
        <fullName evidence="1">Uncharacterized protein</fullName>
    </submittedName>
</protein>
<accession>A0ABW4HY96</accession>
<dbReference type="RefSeq" id="WP_379599324.1">
    <property type="nucleotide sequence ID" value="NZ_JBHUDE010000163.1"/>
</dbReference>